<dbReference type="InterPro" id="IPR050680">
    <property type="entry name" value="YpeA/RimI_acetyltransf"/>
</dbReference>
<dbReference type="EMBL" id="CP061169">
    <property type="protein sequence ID" value="QPZ40172.1"/>
    <property type="molecule type" value="Genomic_DNA"/>
</dbReference>
<keyword evidence="7" id="KW-0689">Ribosomal protein</keyword>
<dbReference type="GO" id="GO:0005840">
    <property type="term" value="C:ribosome"/>
    <property type="evidence" value="ECO:0007669"/>
    <property type="project" value="UniProtKB-KW"/>
</dbReference>
<comment type="function">
    <text evidence="5">Acetylates the N-terminal alanine of ribosomal protein bS18.</text>
</comment>
<name>A0ABX6YPG3_9MICO</name>
<organism evidence="7 8">
    <name type="scientific">Paramicrobacterium chengjingii</name>
    <dbReference type="NCBI Taxonomy" id="2769067"/>
    <lineage>
        <taxon>Bacteria</taxon>
        <taxon>Bacillati</taxon>
        <taxon>Actinomycetota</taxon>
        <taxon>Actinomycetes</taxon>
        <taxon>Micrococcales</taxon>
        <taxon>Microbacteriaceae</taxon>
        <taxon>Paramicrobacterium</taxon>
    </lineage>
</organism>
<dbReference type="PANTHER" id="PTHR43420">
    <property type="entry name" value="ACETYLTRANSFERASE"/>
    <property type="match status" value="1"/>
</dbReference>
<comment type="catalytic activity">
    <reaction evidence="5">
        <text>N-terminal L-alanyl-[ribosomal protein bS18] + acetyl-CoA = N-terminal N(alpha)-acetyl-L-alanyl-[ribosomal protein bS18] + CoA + H(+)</text>
        <dbReference type="Rhea" id="RHEA:43756"/>
        <dbReference type="Rhea" id="RHEA-COMP:10676"/>
        <dbReference type="Rhea" id="RHEA-COMP:10677"/>
        <dbReference type="ChEBI" id="CHEBI:15378"/>
        <dbReference type="ChEBI" id="CHEBI:57287"/>
        <dbReference type="ChEBI" id="CHEBI:57288"/>
        <dbReference type="ChEBI" id="CHEBI:64718"/>
        <dbReference type="ChEBI" id="CHEBI:83683"/>
        <dbReference type="EC" id="2.3.1.266"/>
    </reaction>
</comment>
<sequence>MALERLSFAPDDWSSESMTREIESEHTMYLVAFAGAQLAGAQLAGYAGVLAPSGSTDADIQTIAVAPDHRRAGLGRELMSRLIAHAASARAKAVFLEVRADNPGAQQLYRSLGFGELGVRPRYYRGGIDAVVMKLDHPGESGAA</sequence>
<proteinExistence type="inferred from homology"/>
<dbReference type="EC" id="2.3.1.266" evidence="5"/>
<evidence type="ECO:0000313" key="7">
    <source>
        <dbReference type="EMBL" id="QPZ40172.1"/>
    </source>
</evidence>
<keyword evidence="2 5" id="KW-0963">Cytoplasm</keyword>
<dbReference type="InterPro" id="IPR000182">
    <property type="entry name" value="GNAT_dom"/>
</dbReference>
<keyword evidence="4" id="KW-0012">Acyltransferase</keyword>
<evidence type="ECO:0000256" key="1">
    <source>
        <dbReference type="ARBA" id="ARBA00005395"/>
    </source>
</evidence>
<dbReference type="InterPro" id="IPR006464">
    <property type="entry name" value="AcTrfase_RimI/Ard1"/>
</dbReference>
<dbReference type="NCBIfam" id="TIGR01575">
    <property type="entry name" value="rimI"/>
    <property type="match status" value="1"/>
</dbReference>
<dbReference type="SUPFAM" id="SSF55729">
    <property type="entry name" value="Acyl-CoA N-acyltransferases (Nat)"/>
    <property type="match status" value="1"/>
</dbReference>
<comment type="similarity">
    <text evidence="1 5">Belongs to the acetyltransferase family. RimI subfamily.</text>
</comment>
<reference evidence="7 8" key="1">
    <citation type="submission" date="2020-12" db="EMBL/GenBank/DDBJ databases">
        <title>Microbacterium sp. HY060.</title>
        <authorList>
            <person name="Zhou J."/>
        </authorList>
    </citation>
    <scope>NUCLEOTIDE SEQUENCE [LARGE SCALE GENOMIC DNA]</scope>
    <source>
        <strain evidence="7 8">HY60</strain>
    </source>
</reference>
<evidence type="ECO:0000256" key="2">
    <source>
        <dbReference type="ARBA" id="ARBA00022490"/>
    </source>
</evidence>
<keyword evidence="3" id="KW-0808">Transferase</keyword>
<feature type="domain" description="N-acetyltransferase" evidence="6">
    <location>
        <begin position="1"/>
        <end position="138"/>
    </location>
</feature>
<evidence type="ECO:0000256" key="3">
    <source>
        <dbReference type="ARBA" id="ARBA00022679"/>
    </source>
</evidence>
<dbReference type="CDD" id="cd04301">
    <property type="entry name" value="NAT_SF"/>
    <property type="match status" value="1"/>
</dbReference>
<gene>
    <name evidence="7" type="primary">rimI</name>
    <name evidence="7" type="ORF">HCR76_03705</name>
</gene>
<accession>A0ABX6YPG3</accession>
<dbReference type="Proteomes" id="UP000662814">
    <property type="component" value="Chromosome"/>
</dbReference>
<evidence type="ECO:0000256" key="5">
    <source>
        <dbReference type="RuleBase" id="RU363094"/>
    </source>
</evidence>
<evidence type="ECO:0000256" key="4">
    <source>
        <dbReference type="ARBA" id="ARBA00023315"/>
    </source>
</evidence>
<dbReference type="InterPro" id="IPR016181">
    <property type="entry name" value="Acyl_CoA_acyltransferase"/>
</dbReference>
<dbReference type="PROSITE" id="PS51186">
    <property type="entry name" value="GNAT"/>
    <property type="match status" value="1"/>
</dbReference>
<protein>
    <recommendedName>
        <fullName evidence="5">[Ribosomal protein bS18]-alanine N-acetyltransferase</fullName>
        <ecNumber evidence="5">2.3.1.266</ecNumber>
    </recommendedName>
</protein>
<dbReference type="Pfam" id="PF00583">
    <property type="entry name" value="Acetyltransf_1"/>
    <property type="match status" value="1"/>
</dbReference>
<dbReference type="Gene3D" id="3.40.630.30">
    <property type="match status" value="1"/>
</dbReference>
<evidence type="ECO:0000313" key="8">
    <source>
        <dbReference type="Proteomes" id="UP000662814"/>
    </source>
</evidence>
<comment type="subcellular location">
    <subcellularLocation>
        <location evidence="5">Cytoplasm</location>
    </subcellularLocation>
</comment>
<evidence type="ECO:0000259" key="6">
    <source>
        <dbReference type="PROSITE" id="PS51186"/>
    </source>
</evidence>
<keyword evidence="7" id="KW-0687">Ribonucleoprotein</keyword>
<dbReference type="PANTHER" id="PTHR43420:SF44">
    <property type="entry name" value="ACETYLTRANSFERASE YPEA"/>
    <property type="match status" value="1"/>
</dbReference>
<keyword evidence="8" id="KW-1185">Reference proteome</keyword>